<dbReference type="PROSITE" id="PS51819">
    <property type="entry name" value="VOC"/>
    <property type="match status" value="1"/>
</dbReference>
<evidence type="ECO:0000259" key="1">
    <source>
        <dbReference type="PROSITE" id="PS51819"/>
    </source>
</evidence>
<dbReference type="STRING" id="1920490.GCA_001895925_04261"/>
<accession>A0A2T1DBR9</accession>
<reference evidence="2 3" key="1">
    <citation type="submission" date="2018-02" db="EMBL/GenBank/DDBJ databases">
        <authorList>
            <person name="Cohen D.B."/>
            <person name="Kent A.D."/>
        </authorList>
    </citation>
    <scope>NUCLEOTIDE SEQUENCE [LARGE SCALE GENOMIC DNA]</scope>
    <source>
        <strain evidence="2 3">ULC007</strain>
    </source>
</reference>
<dbReference type="InterPro" id="IPR004360">
    <property type="entry name" value="Glyas_Fos-R_dOase_dom"/>
</dbReference>
<name>A0A2T1DBR9_9CYAN</name>
<dbReference type="Gene3D" id="3.10.180.10">
    <property type="entry name" value="2,3-Dihydroxybiphenyl 1,2-Dioxygenase, domain 1"/>
    <property type="match status" value="1"/>
</dbReference>
<dbReference type="EMBL" id="PVWG01000022">
    <property type="protein sequence ID" value="PSB17925.1"/>
    <property type="molecule type" value="Genomic_DNA"/>
</dbReference>
<dbReference type="OrthoDB" id="192739at2"/>
<sequence length="119" mass="13246">MQITQFLHAAILVSDLEKAEHFYGTILGLVKLDRVLKFPGAWYEANGVQIHLITDLSARSELQNVEKWGRNRHLAFLVADVNAAKDQLLKYGCEFQMSASGRSALFVQDPDGTVIELGS</sequence>
<dbReference type="SUPFAM" id="SSF54593">
    <property type="entry name" value="Glyoxalase/Bleomycin resistance protein/Dihydroxybiphenyl dioxygenase"/>
    <property type="match status" value="1"/>
</dbReference>
<proteinExistence type="predicted"/>
<gene>
    <name evidence="2" type="ORF">C7B65_17165</name>
</gene>
<dbReference type="InterPro" id="IPR029068">
    <property type="entry name" value="Glyas_Bleomycin-R_OHBP_Dase"/>
</dbReference>
<dbReference type="InterPro" id="IPR037523">
    <property type="entry name" value="VOC_core"/>
</dbReference>
<keyword evidence="3" id="KW-1185">Reference proteome</keyword>
<dbReference type="PANTHER" id="PTHR21366">
    <property type="entry name" value="GLYOXALASE FAMILY PROTEIN"/>
    <property type="match status" value="1"/>
</dbReference>
<dbReference type="Pfam" id="PF00903">
    <property type="entry name" value="Glyoxalase"/>
    <property type="match status" value="1"/>
</dbReference>
<evidence type="ECO:0000313" key="3">
    <source>
        <dbReference type="Proteomes" id="UP000238634"/>
    </source>
</evidence>
<protein>
    <submittedName>
        <fullName evidence="2">Glyoxalase</fullName>
    </submittedName>
</protein>
<evidence type="ECO:0000313" key="2">
    <source>
        <dbReference type="EMBL" id="PSB17925.1"/>
    </source>
</evidence>
<reference evidence="2 3" key="2">
    <citation type="submission" date="2018-03" db="EMBL/GenBank/DDBJ databases">
        <title>The ancient ancestry and fast evolution of plastids.</title>
        <authorList>
            <person name="Moore K.R."/>
            <person name="Magnabosco C."/>
            <person name="Momper L."/>
            <person name="Gold D.A."/>
            <person name="Bosak T."/>
            <person name="Fournier G.P."/>
        </authorList>
    </citation>
    <scope>NUCLEOTIDE SEQUENCE [LARGE SCALE GENOMIC DNA]</scope>
    <source>
        <strain evidence="2 3">ULC007</strain>
    </source>
</reference>
<organism evidence="2 3">
    <name type="scientific">Phormidesmis priestleyi ULC007</name>
    <dbReference type="NCBI Taxonomy" id="1920490"/>
    <lineage>
        <taxon>Bacteria</taxon>
        <taxon>Bacillati</taxon>
        <taxon>Cyanobacteriota</taxon>
        <taxon>Cyanophyceae</taxon>
        <taxon>Leptolyngbyales</taxon>
        <taxon>Leptolyngbyaceae</taxon>
        <taxon>Phormidesmis</taxon>
    </lineage>
</organism>
<dbReference type="Proteomes" id="UP000238634">
    <property type="component" value="Unassembled WGS sequence"/>
</dbReference>
<comment type="caution">
    <text evidence="2">The sequence shown here is derived from an EMBL/GenBank/DDBJ whole genome shotgun (WGS) entry which is preliminary data.</text>
</comment>
<dbReference type="PANTHER" id="PTHR21366:SF22">
    <property type="entry name" value="VOC DOMAIN-CONTAINING PROTEIN"/>
    <property type="match status" value="1"/>
</dbReference>
<feature type="domain" description="VOC" evidence="1">
    <location>
        <begin position="5"/>
        <end position="119"/>
    </location>
</feature>
<dbReference type="InterPro" id="IPR050383">
    <property type="entry name" value="GlyoxalaseI/FosfomycinResist"/>
</dbReference>
<dbReference type="RefSeq" id="WP_073070380.1">
    <property type="nucleotide sequence ID" value="NZ_MPPI01000007.1"/>
</dbReference>
<dbReference type="AlphaFoldDB" id="A0A2T1DBR9"/>